<dbReference type="AlphaFoldDB" id="A0A1D9G868"/>
<evidence type="ECO:0000313" key="2">
    <source>
        <dbReference type="Proteomes" id="UP000176944"/>
    </source>
</evidence>
<reference evidence="2" key="1">
    <citation type="submission" date="2016-10" db="EMBL/GenBank/DDBJ databases">
        <title>Comparative genomics uncovers the prolific and rare metabolic potential of the cyanobacterial genus Moorea.</title>
        <authorList>
            <person name="Leao T."/>
            <person name="Castelao G."/>
            <person name="Korobeynikov A."/>
            <person name="Monroe E.A."/>
            <person name="Podell S."/>
            <person name="Glukhov E."/>
            <person name="Allen E."/>
            <person name="Gerwick W.H."/>
            <person name="Gerwick L."/>
        </authorList>
    </citation>
    <scope>NUCLEOTIDE SEQUENCE [LARGE SCALE GENOMIC DNA]</scope>
    <source>
        <strain evidence="2">JHB</strain>
    </source>
</reference>
<gene>
    <name evidence="1" type="ORF">BJP36_31620</name>
</gene>
<name>A0A1D9G868_MOOP1</name>
<organism evidence="1 2">
    <name type="scientific">Moorena producens (strain JHB)</name>
    <dbReference type="NCBI Taxonomy" id="1454205"/>
    <lineage>
        <taxon>Bacteria</taxon>
        <taxon>Bacillati</taxon>
        <taxon>Cyanobacteriota</taxon>
        <taxon>Cyanophyceae</taxon>
        <taxon>Coleofasciculales</taxon>
        <taxon>Coleofasciculaceae</taxon>
        <taxon>Moorena</taxon>
    </lineage>
</organism>
<proteinExistence type="predicted"/>
<accession>A0A1D9G868</accession>
<sequence length="80" mass="9052">MQITIDLPPDLEQDLIRQAVQSNVGIQTLVLQALRQLIQTAPSSISQWSDAVLSYEGIPDFPAFESYRDQLLPPREPELF</sequence>
<evidence type="ECO:0000313" key="1">
    <source>
        <dbReference type="EMBL" id="AOY83793.1"/>
    </source>
</evidence>
<protein>
    <submittedName>
        <fullName evidence="1">Uncharacterized protein</fullName>
    </submittedName>
</protein>
<dbReference type="Proteomes" id="UP000176944">
    <property type="component" value="Chromosome"/>
</dbReference>
<dbReference type="EMBL" id="CP017708">
    <property type="protein sequence ID" value="AOY83793.1"/>
    <property type="molecule type" value="Genomic_DNA"/>
</dbReference>